<protein>
    <recommendedName>
        <fullName evidence="5">Phenazine biosynthesis PhzC/PhzF protein</fullName>
    </recommendedName>
</protein>
<name>A0A9W8BNA2_9FUNG</name>
<evidence type="ECO:0008006" key="5">
    <source>
        <dbReference type="Google" id="ProtNLM"/>
    </source>
</evidence>
<dbReference type="Gene3D" id="3.10.310.10">
    <property type="entry name" value="Diaminopimelate Epimerase, Chain A, domain 1"/>
    <property type="match status" value="2"/>
</dbReference>
<dbReference type="OrthoDB" id="75169at2759"/>
<proteinExistence type="inferred from homology"/>
<comment type="similarity">
    <text evidence="1">Belongs to the PhzF family.</text>
</comment>
<reference evidence="3" key="1">
    <citation type="submission" date="2022-07" db="EMBL/GenBank/DDBJ databases">
        <title>Phylogenomic reconstructions and comparative analyses of Kickxellomycotina fungi.</title>
        <authorList>
            <person name="Reynolds N.K."/>
            <person name="Stajich J.E."/>
            <person name="Barry K."/>
            <person name="Grigoriev I.V."/>
            <person name="Crous P."/>
            <person name="Smith M.E."/>
        </authorList>
    </citation>
    <scope>NUCLEOTIDE SEQUENCE</scope>
    <source>
        <strain evidence="3">IMI 214461</strain>
    </source>
</reference>
<keyword evidence="4" id="KW-1185">Reference proteome</keyword>
<dbReference type="GO" id="GO:0005737">
    <property type="term" value="C:cytoplasm"/>
    <property type="evidence" value="ECO:0007669"/>
    <property type="project" value="TreeGrafter"/>
</dbReference>
<comment type="caution">
    <text evidence="3">The sequence shown here is derived from an EMBL/GenBank/DDBJ whole genome shotgun (WGS) entry which is preliminary data.</text>
</comment>
<organism evidence="3 4">
    <name type="scientific">Coemansia thaxteri</name>
    <dbReference type="NCBI Taxonomy" id="2663907"/>
    <lineage>
        <taxon>Eukaryota</taxon>
        <taxon>Fungi</taxon>
        <taxon>Fungi incertae sedis</taxon>
        <taxon>Zoopagomycota</taxon>
        <taxon>Kickxellomycotina</taxon>
        <taxon>Kickxellomycetes</taxon>
        <taxon>Kickxellales</taxon>
        <taxon>Kickxellaceae</taxon>
        <taxon>Coemansia</taxon>
    </lineage>
</organism>
<evidence type="ECO:0000313" key="4">
    <source>
        <dbReference type="Proteomes" id="UP001150907"/>
    </source>
</evidence>
<evidence type="ECO:0000256" key="1">
    <source>
        <dbReference type="ARBA" id="ARBA00008270"/>
    </source>
</evidence>
<dbReference type="Pfam" id="PF02567">
    <property type="entry name" value="PhzC-PhzF"/>
    <property type="match status" value="1"/>
</dbReference>
<dbReference type="EMBL" id="JANBQF010000002">
    <property type="protein sequence ID" value="KAJ2008594.1"/>
    <property type="molecule type" value="Genomic_DNA"/>
</dbReference>
<evidence type="ECO:0000313" key="3">
    <source>
        <dbReference type="EMBL" id="KAJ2008594.1"/>
    </source>
</evidence>
<dbReference type="Proteomes" id="UP001150907">
    <property type="component" value="Unassembled WGS sequence"/>
</dbReference>
<dbReference type="PANTHER" id="PTHR13774">
    <property type="entry name" value="PHENAZINE BIOSYNTHESIS PROTEIN"/>
    <property type="match status" value="1"/>
</dbReference>
<sequence length="293" mass="31325">MSTAVLRVFIVDAFTKAAFGGNAAGVVIVPHWRNIDHGAMQNIASELNLPMTAFVKPSTKELGKAYTLLWFNPVEQASFCGHATLAAGHVLLNILDISVDIVQFDSTAGIICACRSSGEESNKVALSFSNNHPDAVQPTNMHYALLHALIGEQLASTRKIAFYYSRAVGDLLVLIESIDEAELTSLEFRPSPEAIAAGKELGIRAVIYVSPVNHKENDSVARVFNMGSLVKEDQVTGSAHTMIGPLFKTLFGKSVLRARQCSARGGNMTVETRGNAVLITGNAVTVVEGSLLA</sequence>
<dbReference type="PIRSF" id="PIRSF016184">
    <property type="entry name" value="PhzC_PhzF"/>
    <property type="match status" value="1"/>
</dbReference>
<dbReference type="AlphaFoldDB" id="A0A9W8BNA2"/>
<dbReference type="NCBIfam" id="TIGR00654">
    <property type="entry name" value="PhzF_family"/>
    <property type="match status" value="1"/>
</dbReference>
<dbReference type="GO" id="GO:0016853">
    <property type="term" value="F:isomerase activity"/>
    <property type="evidence" value="ECO:0007669"/>
    <property type="project" value="UniProtKB-KW"/>
</dbReference>
<dbReference type="SUPFAM" id="SSF54506">
    <property type="entry name" value="Diaminopimelate epimerase-like"/>
    <property type="match status" value="1"/>
</dbReference>
<dbReference type="PANTHER" id="PTHR13774:SF17">
    <property type="entry name" value="PHENAZINE BIOSYNTHESIS-LIKE DOMAIN-CONTAINING PROTEIN"/>
    <property type="match status" value="1"/>
</dbReference>
<gene>
    <name evidence="3" type="ORF">H4R26_000070</name>
</gene>
<dbReference type="InterPro" id="IPR003719">
    <property type="entry name" value="Phenazine_PhzF-like"/>
</dbReference>
<keyword evidence="2" id="KW-0413">Isomerase</keyword>
<evidence type="ECO:0000256" key="2">
    <source>
        <dbReference type="ARBA" id="ARBA00023235"/>
    </source>
</evidence>
<accession>A0A9W8BNA2</accession>